<dbReference type="InterPro" id="IPR000073">
    <property type="entry name" value="AB_hydrolase_1"/>
</dbReference>
<name>A0ABQ8XXA2_9EUKA</name>
<feature type="compositionally biased region" description="Low complexity" evidence="1">
    <location>
        <begin position="560"/>
        <end position="582"/>
    </location>
</feature>
<gene>
    <name evidence="3" type="ORF">M0813_26787</name>
</gene>
<feature type="compositionally biased region" description="Basic residues" evidence="1">
    <location>
        <begin position="130"/>
        <end position="150"/>
    </location>
</feature>
<protein>
    <submittedName>
        <fullName evidence="3">Alpha/beta-hydrolases superfamily protein</fullName>
    </submittedName>
</protein>
<feature type="compositionally biased region" description="Polar residues" evidence="1">
    <location>
        <begin position="470"/>
        <end position="493"/>
    </location>
</feature>
<dbReference type="EMBL" id="JAOAOG010000239">
    <property type="protein sequence ID" value="KAJ6237232.1"/>
    <property type="molecule type" value="Genomic_DNA"/>
</dbReference>
<organism evidence="3 4">
    <name type="scientific">Anaeramoeba flamelloides</name>
    <dbReference type="NCBI Taxonomy" id="1746091"/>
    <lineage>
        <taxon>Eukaryota</taxon>
        <taxon>Metamonada</taxon>
        <taxon>Anaeramoebidae</taxon>
        <taxon>Anaeramoeba</taxon>
    </lineage>
</organism>
<accession>A0ABQ8XXA2</accession>
<evidence type="ECO:0000313" key="4">
    <source>
        <dbReference type="Proteomes" id="UP001150062"/>
    </source>
</evidence>
<feature type="compositionally biased region" description="Basic and acidic residues" evidence="1">
    <location>
        <begin position="443"/>
        <end position="457"/>
    </location>
</feature>
<feature type="compositionally biased region" description="Basic and acidic residues" evidence="1">
    <location>
        <begin position="398"/>
        <end position="407"/>
    </location>
</feature>
<feature type="region of interest" description="Disordered" evidence="1">
    <location>
        <begin position="540"/>
        <end position="582"/>
    </location>
</feature>
<dbReference type="Proteomes" id="UP001150062">
    <property type="component" value="Unassembled WGS sequence"/>
</dbReference>
<proteinExistence type="predicted"/>
<feature type="compositionally biased region" description="Basic residues" evidence="1">
    <location>
        <begin position="408"/>
        <end position="442"/>
    </location>
</feature>
<comment type="caution">
    <text evidence="3">The sequence shown here is derived from an EMBL/GenBank/DDBJ whole genome shotgun (WGS) entry which is preliminary data.</text>
</comment>
<feature type="domain" description="AB hydrolase-1" evidence="2">
    <location>
        <begin position="172"/>
        <end position="271"/>
    </location>
</feature>
<feature type="compositionally biased region" description="Basic residues" evidence="1">
    <location>
        <begin position="458"/>
        <end position="469"/>
    </location>
</feature>
<evidence type="ECO:0000313" key="3">
    <source>
        <dbReference type="EMBL" id="KAJ6237232.1"/>
    </source>
</evidence>
<dbReference type="SUPFAM" id="SSF53474">
    <property type="entry name" value="alpha/beta-Hydrolases"/>
    <property type="match status" value="1"/>
</dbReference>
<evidence type="ECO:0000256" key="1">
    <source>
        <dbReference type="SAM" id="MobiDB-lite"/>
    </source>
</evidence>
<feature type="compositionally biased region" description="Acidic residues" evidence="1">
    <location>
        <begin position="99"/>
        <end position="109"/>
    </location>
</feature>
<dbReference type="PANTHER" id="PTHR12277:SF81">
    <property type="entry name" value="PROTEIN ABHD13"/>
    <property type="match status" value="1"/>
</dbReference>
<dbReference type="Pfam" id="PF00561">
    <property type="entry name" value="Abhydrolase_1"/>
    <property type="match status" value="1"/>
</dbReference>
<sequence length="582" mass="67149">MGVIISKIVFRPPKTPPLLKGDNLFFTTTSNKHSVPILKYTPEDEMDEEFKMVKHLGYTSSDNEDSGFGSFSNDVWSLTSQEEEQKKKTKKKKNILIDPQEEEEEEEEKEKEKSDSCLTSDISNSEQSTSKKKKKKNKKVLKGGKQKKKPTNPEETKQNEKGPIVNRKTLTILFAHGNGECIYELKRFAIRIANRTNCDVYLFEYPGYPQAQGKRREKNCYRSAEAVYHWVINEKKVPAEDIIWFGHSLGTAVALEIASKYPCRGVLLMSPILSIFRVVIKLICNVPLDIFVNLKKAPKMDKPVMILHGTDDVIVPVKHGKKLYELFPNRFDGVWIKHAGHNNIESRFREKFYFEFNRFIDYLTTKDEKEIKREEEKDFEEINEKLIRENKLLELKQESENTNESRKEKKKKKIKKKKNNKIKKKKKKKKNNKKKSKNQRNNKKGERRESNGKNGERKKVKKNKGKQKIHYSNSNQYSDFTSNSESESTIPTFSDNSSSNIISNSKTNSNFDENYNSSLIQSSNLSDVPISNSLSIIKSKSSNEDLSNNDINSNSFVEVNSDSKSSQQFHSNSNSNSSNNNK</sequence>
<feature type="compositionally biased region" description="Polar residues" evidence="1">
    <location>
        <begin position="116"/>
        <end position="128"/>
    </location>
</feature>
<evidence type="ECO:0000259" key="2">
    <source>
        <dbReference type="Pfam" id="PF00561"/>
    </source>
</evidence>
<dbReference type="InterPro" id="IPR029058">
    <property type="entry name" value="AB_hydrolase_fold"/>
</dbReference>
<feature type="compositionally biased region" description="Basic and acidic residues" evidence="1">
    <location>
        <begin position="151"/>
        <end position="160"/>
    </location>
</feature>
<feature type="region of interest" description="Disordered" evidence="1">
    <location>
        <begin position="83"/>
        <end position="162"/>
    </location>
</feature>
<feature type="compositionally biased region" description="Polar residues" evidence="1">
    <location>
        <begin position="544"/>
        <end position="558"/>
    </location>
</feature>
<feature type="compositionally biased region" description="Low complexity" evidence="1">
    <location>
        <begin position="494"/>
        <end position="507"/>
    </location>
</feature>
<dbReference type="Gene3D" id="3.40.50.1820">
    <property type="entry name" value="alpha/beta hydrolase"/>
    <property type="match status" value="2"/>
</dbReference>
<dbReference type="PANTHER" id="PTHR12277">
    <property type="entry name" value="ALPHA/BETA HYDROLASE DOMAIN-CONTAINING PROTEIN"/>
    <property type="match status" value="1"/>
</dbReference>
<keyword evidence="4" id="KW-1185">Reference proteome</keyword>
<feature type="region of interest" description="Disordered" evidence="1">
    <location>
        <begin position="398"/>
        <end position="507"/>
    </location>
</feature>
<reference evidence="3" key="1">
    <citation type="submission" date="2022-08" db="EMBL/GenBank/DDBJ databases">
        <title>Novel sulfate-reducing endosymbionts in the free-living metamonad Anaeramoeba.</title>
        <authorList>
            <person name="Jerlstrom-Hultqvist J."/>
            <person name="Cepicka I."/>
            <person name="Gallot-Lavallee L."/>
            <person name="Salas-Leiva D."/>
            <person name="Curtis B.A."/>
            <person name="Zahonova K."/>
            <person name="Pipaliya S."/>
            <person name="Dacks J."/>
            <person name="Roger A.J."/>
        </authorList>
    </citation>
    <scope>NUCLEOTIDE SEQUENCE</scope>
    <source>
        <strain evidence="3">Schooner1</strain>
    </source>
</reference>